<organism evidence="1 2">
    <name type="scientific">Sphingobacterium psychroaquaticum</name>
    <dbReference type="NCBI Taxonomy" id="561061"/>
    <lineage>
        <taxon>Bacteria</taxon>
        <taxon>Pseudomonadati</taxon>
        <taxon>Bacteroidota</taxon>
        <taxon>Sphingobacteriia</taxon>
        <taxon>Sphingobacteriales</taxon>
        <taxon>Sphingobacteriaceae</taxon>
        <taxon>Sphingobacterium</taxon>
    </lineage>
</organism>
<dbReference type="RefSeq" id="WP_085471786.1">
    <property type="nucleotide sequence ID" value="NZ_CP038029.1"/>
</dbReference>
<proteinExistence type="predicted"/>
<dbReference type="Proteomes" id="UP000192980">
    <property type="component" value="Unassembled WGS sequence"/>
</dbReference>
<accession>A0A1X7IL78</accession>
<protein>
    <submittedName>
        <fullName evidence="1">Uncharacterized protein</fullName>
    </submittedName>
</protein>
<dbReference type="AlphaFoldDB" id="A0A1X7IL78"/>
<sequence>MKQKLLTELTDQELLEMKKKAKSNNIINAAIIGFMFGVTVYAAVNHGFSFFTLLPLVLAAYAAVKWNKEKKALEDELKARNL</sequence>
<name>A0A1X7IL78_9SPHI</name>
<evidence type="ECO:0000313" key="2">
    <source>
        <dbReference type="Proteomes" id="UP000192980"/>
    </source>
</evidence>
<dbReference type="EMBL" id="FXAU01000001">
    <property type="protein sequence ID" value="SMG15566.1"/>
    <property type="molecule type" value="Genomic_DNA"/>
</dbReference>
<keyword evidence="2" id="KW-1185">Reference proteome</keyword>
<evidence type="ECO:0000313" key="1">
    <source>
        <dbReference type="EMBL" id="SMG15566.1"/>
    </source>
</evidence>
<reference evidence="1 2" key="1">
    <citation type="submission" date="2017-04" db="EMBL/GenBank/DDBJ databases">
        <authorList>
            <person name="Afonso C.L."/>
            <person name="Miller P.J."/>
            <person name="Scott M.A."/>
            <person name="Spackman E."/>
            <person name="Goraichik I."/>
            <person name="Dimitrov K.M."/>
            <person name="Suarez D.L."/>
            <person name="Swayne D.E."/>
        </authorList>
    </citation>
    <scope>NUCLEOTIDE SEQUENCE [LARGE SCALE GENOMIC DNA]</scope>
    <source>
        <strain evidence="1 2">DSM 22418</strain>
    </source>
</reference>
<gene>
    <name evidence="1" type="ORF">SAMN05660862_0970</name>
</gene>